<keyword evidence="3" id="KW-1185">Reference proteome</keyword>
<feature type="compositionally biased region" description="Polar residues" evidence="1">
    <location>
        <begin position="1"/>
        <end position="13"/>
    </location>
</feature>
<gene>
    <name evidence="2" type="ORF">DEO72_LG8g966</name>
</gene>
<feature type="region of interest" description="Disordered" evidence="1">
    <location>
        <begin position="1"/>
        <end position="81"/>
    </location>
</feature>
<feature type="compositionally biased region" description="Polar residues" evidence="1">
    <location>
        <begin position="21"/>
        <end position="37"/>
    </location>
</feature>
<evidence type="ECO:0000256" key="1">
    <source>
        <dbReference type="SAM" id="MobiDB-lite"/>
    </source>
</evidence>
<dbReference type="AlphaFoldDB" id="A0A4D6MS55"/>
<dbReference type="EMBL" id="CP039352">
    <property type="protein sequence ID" value="QCE02949.1"/>
    <property type="molecule type" value="Genomic_DNA"/>
</dbReference>
<protein>
    <submittedName>
        <fullName evidence="2">Uncharacterized protein</fullName>
    </submittedName>
</protein>
<evidence type="ECO:0000313" key="3">
    <source>
        <dbReference type="Proteomes" id="UP000501690"/>
    </source>
</evidence>
<sequence length="130" mass="14865">MKDQLGSYTQSKNYGREESKNLGQIQDKGTNLSTTSAFAAAEIGGRPRQGSTTASPTIVRHCRRRDENRRRTWTSSQRGFNQEKIEGDEMLEWRLCLGSAIEGEEVSNSLAIAHRRRRRSEYHIYSTDLE</sequence>
<reference evidence="2 3" key="1">
    <citation type="submission" date="2019-04" db="EMBL/GenBank/DDBJ databases">
        <title>An improved genome assembly and genetic linkage map for asparagus bean, Vigna unguiculata ssp. sesquipedialis.</title>
        <authorList>
            <person name="Xia Q."/>
            <person name="Zhang R."/>
            <person name="Dong Y."/>
        </authorList>
    </citation>
    <scope>NUCLEOTIDE SEQUENCE [LARGE SCALE GENOMIC DNA]</scope>
    <source>
        <tissue evidence="2">Leaf</tissue>
    </source>
</reference>
<name>A0A4D6MS55_VIGUN</name>
<accession>A0A4D6MS55</accession>
<evidence type="ECO:0000313" key="2">
    <source>
        <dbReference type="EMBL" id="QCE02949.1"/>
    </source>
</evidence>
<proteinExistence type="predicted"/>
<dbReference type="Proteomes" id="UP000501690">
    <property type="component" value="Linkage Group LG8"/>
</dbReference>
<organism evidence="2 3">
    <name type="scientific">Vigna unguiculata</name>
    <name type="common">Cowpea</name>
    <dbReference type="NCBI Taxonomy" id="3917"/>
    <lineage>
        <taxon>Eukaryota</taxon>
        <taxon>Viridiplantae</taxon>
        <taxon>Streptophyta</taxon>
        <taxon>Embryophyta</taxon>
        <taxon>Tracheophyta</taxon>
        <taxon>Spermatophyta</taxon>
        <taxon>Magnoliopsida</taxon>
        <taxon>eudicotyledons</taxon>
        <taxon>Gunneridae</taxon>
        <taxon>Pentapetalae</taxon>
        <taxon>rosids</taxon>
        <taxon>fabids</taxon>
        <taxon>Fabales</taxon>
        <taxon>Fabaceae</taxon>
        <taxon>Papilionoideae</taxon>
        <taxon>50 kb inversion clade</taxon>
        <taxon>NPAAA clade</taxon>
        <taxon>indigoferoid/millettioid clade</taxon>
        <taxon>Phaseoleae</taxon>
        <taxon>Vigna</taxon>
    </lineage>
</organism>